<reference evidence="2 3" key="1">
    <citation type="journal article" date="2011" name="Cell">
        <title>Insight into structure and assembly of the nuclear pore complex by utilizing the genome of a eukaryotic thermophile.</title>
        <authorList>
            <person name="Amlacher S."/>
            <person name="Sarges P."/>
            <person name="Flemming D."/>
            <person name="van Noort V."/>
            <person name="Kunze R."/>
            <person name="Devos D.P."/>
            <person name="Arumugam M."/>
            <person name="Bork P."/>
            <person name="Hurt E."/>
        </authorList>
    </citation>
    <scope>NUCLEOTIDE SEQUENCE [LARGE SCALE GENOMIC DNA]</scope>
    <source>
        <strain evidence="3">DSM 1495 / CBS 144.50 / IMI 039719</strain>
    </source>
</reference>
<evidence type="ECO:0000313" key="2">
    <source>
        <dbReference type="EMBL" id="EGS19515.1"/>
    </source>
</evidence>
<dbReference type="GO" id="GO:0000981">
    <property type="term" value="F:DNA-binding transcription factor activity, RNA polymerase II-specific"/>
    <property type="evidence" value="ECO:0007669"/>
    <property type="project" value="TreeGrafter"/>
</dbReference>
<evidence type="ECO:0008006" key="4">
    <source>
        <dbReference type="Google" id="ProtNLM"/>
    </source>
</evidence>
<dbReference type="EMBL" id="GL988044">
    <property type="protein sequence ID" value="EGS19515.1"/>
    <property type="molecule type" value="Genomic_DNA"/>
</dbReference>
<protein>
    <recommendedName>
        <fullName evidence="4">C6 zinc finger domain-containing protein</fullName>
    </recommendedName>
</protein>
<dbReference type="PANTHER" id="PTHR47657">
    <property type="entry name" value="STEROL REGULATORY ELEMENT-BINDING PROTEIN ECM22"/>
    <property type="match status" value="1"/>
</dbReference>
<dbReference type="OrthoDB" id="416217at2759"/>
<dbReference type="RefSeq" id="XP_006695337.1">
    <property type="nucleotide sequence ID" value="XM_006695274.1"/>
</dbReference>
<name>G0SBD5_CHATD</name>
<evidence type="ECO:0000313" key="3">
    <source>
        <dbReference type="Proteomes" id="UP000008066"/>
    </source>
</evidence>
<dbReference type="HOGENOM" id="CLU_514813_0_0_1"/>
<dbReference type="PANTHER" id="PTHR47657:SF7">
    <property type="entry name" value="STEROL REGULATORY ELEMENT-BINDING PROTEIN ECM22"/>
    <property type="match status" value="1"/>
</dbReference>
<feature type="compositionally biased region" description="Low complexity" evidence="1">
    <location>
        <begin position="331"/>
        <end position="352"/>
    </location>
</feature>
<feature type="compositionally biased region" description="Low complexity" evidence="1">
    <location>
        <begin position="76"/>
        <end position="90"/>
    </location>
</feature>
<organism evidence="3">
    <name type="scientific">Chaetomium thermophilum (strain DSM 1495 / CBS 144.50 / IMI 039719)</name>
    <name type="common">Thermochaetoides thermophila</name>
    <dbReference type="NCBI Taxonomy" id="759272"/>
    <lineage>
        <taxon>Eukaryota</taxon>
        <taxon>Fungi</taxon>
        <taxon>Dikarya</taxon>
        <taxon>Ascomycota</taxon>
        <taxon>Pezizomycotina</taxon>
        <taxon>Sordariomycetes</taxon>
        <taxon>Sordariomycetidae</taxon>
        <taxon>Sordariales</taxon>
        <taxon>Chaetomiaceae</taxon>
        <taxon>Thermochaetoides</taxon>
    </lineage>
</organism>
<feature type="region of interest" description="Disordered" evidence="1">
    <location>
        <begin position="331"/>
        <end position="359"/>
    </location>
</feature>
<feature type="region of interest" description="Disordered" evidence="1">
    <location>
        <begin position="73"/>
        <end position="117"/>
    </location>
</feature>
<dbReference type="AlphaFoldDB" id="G0SBD5"/>
<accession>G0SBD5</accession>
<dbReference type="eggNOG" id="ENOG502SJ6A">
    <property type="taxonomic scope" value="Eukaryota"/>
</dbReference>
<keyword evidence="3" id="KW-1185">Reference proteome</keyword>
<dbReference type="InterPro" id="IPR052400">
    <property type="entry name" value="Zn2-C6_fungal_TF"/>
</dbReference>
<dbReference type="KEGG" id="cthr:CTHT_0049870"/>
<dbReference type="STRING" id="759272.G0SBD5"/>
<gene>
    <name evidence="2" type="ORF">CTHT_0049870</name>
</gene>
<evidence type="ECO:0000256" key="1">
    <source>
        <dbReference type="SAM" id="MobiDB-lite"/>
    </source>
</evidence>
<dbReference type="GeneID" id="18259025"/>
<dbReference type="OMA" id="MIWRECA"/>
<dbReference type="Proteomes" id="UP000008066">
    <property type="component" value="Unassembled WGS sequence"/>
</dbReference>
<sequence>MSVIHVGFCDVAKTRYQPHNGSSNAPRGEELAMDMLELSEHPTHGPQPSGQPTRIASASHRAMLDPIPASSHVVVEETPASTESSTSTTPAPTPPTSATPASLPRPQGYTTFGRRSHKKSRTGCAVCKARKIKTSILHPTEDDPLPTLELELLHNFTTRTYTTLTADSSLWTFWRDDMVQLGFTCDYIMRAVLAVSALHLAYHRPDKRDWYTAQAILLHQRASRSAMKVMERAEGLDKDETACLFLFSMLTVFFALATPRSPTPSGTFFIGDSGIPDWAFLLSGAKSIMDVLGWERRHETVAAPFLYYGARRWEAHCAKLKAVKEKLGAGAASGSGLESGSCGEGSASGSASNPGLESNIASGPGSITSSVASSLAPGSAAEGISSRLLPLTSLREKISATIPASETDLLKTYLTALDLLEPSLLIITHEHSLSLHDSPHFRHDTKDVLDAMVWLWLVSDSLVPLLREPTKHQEAVVIFAHFCVLLKHYDSHWWLQGWADHLMGRAMEILDEEHRAWIKWPVMEMRWKG</sequence>
<proteinExistence type="predicted"/>